<evidence type="ECO:0000313" key="8">
    <source>
        <dbReference type="EMBL" id="KXJ96547.1"/>
    </source>
</evidence>
<dbReference type="InterPro" id="IPR049326">
    <property type="entry name" value="Rhodopsin_dom_fungi"/>
</dbReference>
<feature type="transmembrane region" description="Helical" evidence="6">
    <location>
        <begin position="130"/>
        <end position="154"/>
    </location>
</feature>
<organism evidence="8 9">
    <name type="scientific">Microdochium bolleyi</name>
    <dbReference type="NCBI Taxonomy" id="196109"/>
    <lineage>
        <taxon>Eukaryota</taxon>
        <taxon>Fungi</taxon>
        <taxon>Dikarya</taxon>
        <taxon>Ascomycota</taxon>
        <taxon>Pezizomycotina</taxon>
        <taxon>Sordariomycetes</taxon>
        <taxon>Xylariomycetidae</taxon>
        <taxon>Xylariales</taxon>
        <taxon>Microdochiaceae</taxon>
        <taxon>Microdochium</taxon>
    </lineage>
</organism>
<feature type="transmembrane region" description="Helical" evidence="6">
    <location>
        <begin position="174"/>
        <end position="198"/>
    </location>
</feature>
<keyword evidence="4 6" id="KW-0472">Membrane</keyword>
<keyword evidence="9" id="KW-1185">Reference proteome</keyword>
<dbReference type="Pfam" id="PF20684">
    <property type="entry name" value="Fung_rhodopsin"/>
    <property type="match status" value="1"/>
</dbReference>
<dbReference type="PANTHER" id="PTHR33048">
    <property type="entry name" value="PTH11-LIKE INTEGRAL MEMBRANE PROTEIN (AFU_ORTHOLOGUE AFUA_5G11245)"/>
    <property type="match status" value="1"/>
</dbReference>
<evidence type="ECO:0000256" key="2">
    <source>
        <dbReference type="ARBA" id="ARBA00022692"/>
    </source>
</evidence>
<evidence type="ECO:0000256" key="1">
    <source>
        <dbReference type="ARBA" id="ARBA00004141"/>
    </source>
</evidence>
<proteinExistence type="inferred from homology"/>
<evidence type="ECO:0000259" key="7">
    <source>
        <dbReference type="Pfam" id="PF20684"/>
    </source>
</evidence>
<sequence>MIEPLILFSIGVGIIALRTYSRVRVVGWRNLETDDYLMFMVALFYATGTALAYVTATYWQGLNNGGMTPGERALLRPESDEYQWRVNGSKAYLAIWVSFSLVLWLQKIAMLAFFVRLTSRLGDYTKRIRFGFVFVAISYMAIVLCFFLDCLPIERTWQIYPYPGNSCVPSDVSTLSVVLAFNVTTDAYILAIPLPIFWMAHIKLWKKLGLMVLISGNVFIIAIAIVRVCLIVGDPLHGSRQASPWTHRVMFASVVSTNAPLLAPLVRKWCSDVSKLIFGEDKGAKEMMREIKTITTTDRTDGAAADEGLMVLARQARRPSTVTQGSQTIVATDNDDSEKMEVVVKCDGGPGTRRPCLSDDVPV</sequence>
<accession>A0A136JHC3</accession>
<dbReference type="OrthoDB" id="2988756at2759"/>
<gene>
    <name evidence="8" type="ORF">Micbo1qcDRAFT_229415</name>
</gene>
<evidence type="ECO:0000256" key="4">
    <source>
        <dbReference type="ARBA" id="ARBA00023136"/>
    </source>
</evidence>
<dbReference type="PANTHER" id="PTHR33048:SF2">
    <property type="entry name" value="SRPK"/>
    <property type="match status" value="1"/>
</dbReference>
<dbReference type="STRING" id="196109.A0A136JHC3"/>
<dbReference type="Proteomes" id="UP000070501">
    <property type="component" value="Unassembled WGS sequence"/>
</dbReference>
<comment type="similarity">
    <text evidence="5">Belongs to the SAT4 family.</text>
</comment>
<evidence type="ECO:0000256" key="3">
    <source>
        <dbReference type="ARBA" id="ARBA00022989"/>
    </source>
</evidence>
<comment type="subcellular location">
    <subcellularLocation>
        <location evidence="1">Membrane</location>
        <topology evidence="1">Multi-pass membrane protein</topology>
    </subcellularLocation>
</comment>
<reference evidence="9" key="1">
    <citation type="submission" date="2016-02" db="EMBL/GenBank/DDBJ databases">
        <title>Draft genome sequence of Microdochium bolleyi, a fungal endophyte of beachgrass.</title>
        <authorList>
            <consortium name="DOE Joint Genome Institute"/>
            <person name="David A.S."/>
            <person name="May G."/>
            <person name="Haridas S."/>
            <person name="Lim J."/>
            <person name="Wang M."/>
            <person name="Labutti K."/>
            <person name="Lipzen A."/>
            <person name="Barry K."/>
            <person name="Grigoriev I.V."/>
        </authorList>
    </citation>
    <scope>NUCLEOTIDE SEQUENCE [LARGE SCALE GENOMIC DNA]</scope>
    <source>
        <strain evidence="9">J235TASD1</strain>
    </source>
</reference>
<name>A0A136JHC3_9PEZI</name>
<feature type="transmembrane region" description="Helical" evidence="6">
    <location>
        <begin position="210"/>
        <end position="233"/>
    </location>
</feature>
<evidence type="ECO:0000256" key="5">
    <source>
        <dbReference type="ARBA" id="ARBA00038359"/>
    </source>
</evidence>
<dbReference type="InterPro" id="IPR052337">
    <property type="entry name" value="SAT4-like"/>
</dbReference>
<dbReference type="EMBL" id="KQ964245">
    <property type="protein sequence ID" value="KXJ96547.1"/>
    <property type="molecule type" value="Genomic_DNA"/>
</dbReference>
<dbReference type="GO" id="GO:0016020">
    <property type="term" value="C:membrane"/>
    <property type="evidence" value="ECO:0007669"/>
    <property type="project" value="UniProtKB-SubCell"/>
</dbReference>
<evidence type="ECO:0000256" key="6">
    <source>
        <dbReference type="SAM" id="Phobius"/>
    </source>
</evidence>
<keyword evidence="2 6" id="KW-0812">Transmembrane</keyword>
<dbReference type="AlphaFoldDB" id="A0A136JHC3"/>
<protein>
    <recommendedName>
        <fullName evidence="7">Rhodopsin domain-containing protein</fullName>
    </recommendedName>
</protein>
<feature type="transmembrane region" description="Helical" evidence="6">
    <location>
        <begin position="6"/>
        <end position="25"/>
    </location>
</feature>
<evidence type="ECO:0000313" key="9">
    <source>
        <dbReference type="Proteomes" id="UP000070501"/>
    </source>
</evidence>
<keyword evidence="3 6" id="KW-1133">Transmembrane helix</keyword>
<feature type="transmembrane region" description="Helical" evidence="6">
    <location>
        <begin position="37"/>
        <end position="59"/>
    </location>
</feature>
<dbReference type="InParanoid" id="A0A136JHC3"/>
<feature type="domain" description="Rhodopsin" evidence="7">
    <location>
        <begin position="18"/>
        <end position="268"/>
    </location>
</feature>
<feature type="transmembrane region" description="Helical" evidence="6">
    <location>
        <begin position="93"/>
        <end position="118"/>
    </location>
</feature>